<name>A0A2G8KH55_STIJA</name>
<dbReference type="InterPro" id="IPR013108">
    <property type="entry name" value="Amidohydro_3"/>
</dbReference>
<dbReference type="AlphaFoldDB" id="A0A2G8KH55"/>
<proteinExistence type="predicted"/>
<dbReference type="EMBL" id="MRZV01000586">
    <property type="protein sequence ID" value="PIK47333.1"/>
    <property type="molecule type" value="Genomic_DNA"/>
</dbReference>
<dbReference type="OrthoDB" id="3501663at2759"/>
<evidence type="ECO:0000259" key="1">
    <source>
        <dbReference type="Pfam" id="PF07969"/>
    </source>
</evidence>
<comment type="caution">
    <text evidence="2">The sequence shown here is derived from an EMBL/GenBank/DDBJ whole genome shotgun (WGS) entry which is preliminary data.</text>
</comment>
<dbReference type="Pfam" id="PF07969">
    <property type="entry name" value="Amidohydro_3"/>
    <property type="match status" value="1"/>
</dbReference>
<accession>A0A2G8KH55</accession>
<feature type="domain" description="Amidohydrolase 3" evidence="1">
    <location>
        <begin position="1"/>
        <end position="109"/>
    </location>
</feature>
<evidence type="ECO:0000313" key="2">
    <source>
        <dbReference type="EMBL" id="PIK47333.1"/>
    </source>
</evidence>
<organism evidence="2 3">
    <name type="scientific">Stichopus japonicus</name>
    <name type="common">Sea cucumber</name>
    <dbReference type="NCBI Taxonomy" id="307972"/>
    <lineage>
        <taxon>Eukaryota</taxon>
        <taxon>Metazoa</taxon>
        <taxon>Echinodermata</taxon>
        <taxon>Eleutherozoa</taxon>
        <taxon>Echinozoa</taxon>
        <taxon>Holothuroidea</taxon>
        <taxon>Aspidochirotacea</taxon>
        <taxon>Aspidochirotida</taxon>
        <taxon>Stichopodidae</taxon>
        <taxon>Apostichopus</taxon>
    </lineage>
</organism>
<sequence>MEHCGLTTVEQIKRAGKIGVGSHFSLIIFAYYALVYKTDIFGDRVNRWTPLSEATKIGMKWSIHQDHPTYPGDAVPFSNIKTAVTRCTRDDPNTPYGPEYRVSVHEALKSLHY</sequence>
<reference evidence="2 3" key="1">
    <citation type="journal article" date="2017" name="PLoS Biol.">
        <title>The sea cucumber genome provides insights into morphological evolution and visceral regeneration.</title>
        <authorList>
            <person name="Zhang X."/>
            <person name="Sun L."/>
            <person name="Yuan J."/>
            <person name="Sun Y."/>
            <person name="Gao Y."/>
            <person name="Zhang L."/>
            <person name="Li S."/>
            <person name="Dai H."/>
            <person name="Hamel J.F."/>
            <person name="Liu C."/>
            <person name="Yu Y."/>
            <person name="Liu S."/>
            <person name="Lin W."/>
            <person name="Guo K."/>
            <person name="Jin S."/>
            <person name="Xu P."/>
            <person name="Storey K.B."/>
            <person name="Huan P."/>
            <person name="Zhang T."/>
            <person name="Zhou Y."/>
            <person name="Zhang J."/>
            <person name="Lin C."/>
            <person name="Li X."/>
            <person name="Xing L."/>
            <person name="Huo D."/>
            <person name="Sun M."/>
            <person name="Wang L."/>
            <person name="Mercier A."/>
            <person name="Li F."/>
            <person name="Yang H."/>
            <person name="Xiang J."/>
        </authorList>
    </citation>
    <scope>NUCLEOTIDE SEQUENCE [LARGE SCALE GENOMIC DNA]</scope>
    <source>
        <strain evidence="2">Shaxun</strain>
        <tissue evidence="2">Muscle</tissue>
    </source>
</reference>
<dbReference type="STRING" id="307972.A0A2G8KH55"/>
<keyword evidence="3" id="KW-1185">Reference proteome</keyword>
<dbReference type="Gene3D" id="3.20.20.140">
    <property type="entry name" value="Metal-dependent hydrolases"/>
    <property type="match status" value="1"/>
</dbReference>
<dbReference type="Proteomes" id="UP000230750">
    <property type="component" value="Unassembled WGS sequence"/>
</dbReference>
<gene>
    <name evidence="2" type="ORF">BSL78_15782</name>
</gene>
<evidence type="ECO:0000313" key="3">
    <source>
        <dbReference type="Proteomes" id="UP000230750"/>
    </source>
</evidence>
<protein>
    <recommendedName>
        <fullName evidence="1">Amidohydrolase 3 domain-containing protein</fullName>
    </recommendedName>
</protein>